<proteinExistence type="predicted"/>
<sequence length="46" mass="4924">MAAPVKQIGEAGEKAFSSLGETVQDLLVQELREKSSFSDSRSIALV</sequence>
<dbReference type="AlphaFoldDB" id="A0A1H4KKC2"/>
<gene>
    <name evidence="1" type="ORF">SAMN05443244_1242</name>
</gene>
<dbReference type="Proteomes" id="UP000182409">
    <property type="component" value="Unassembled WGS sequence"/>
</dbReference>
<dbReference type="EMBL" id="FNSD01000001">
    <property type="protein sequence ID" value="SEB59004.1"/>
    <property type="molecule type" value="Genomic_DNA"/>
</dbReference>
<name>A0A1H4KKC2_9BACT</name>
<accession>A0A1H4KKC2</accession>
<organism evidence="1 2">
    <name type="scientific">Terriglobus roseus</name>
    <dbReference type="NCBI Taxonomy" id="392734"/>
    <lineage>
        <taxon>Bacteria</taxon>
        <taxon>Pseudomonadati</taxon>
        <taxon>Acidobacteriota</taxon>
        <taxon>Terriglobia</taxon>
        <taxon>Terriglobales</taxon>
        <taxon>Acidobacteriaceae</taxon>
        <taxon>Terriglobus</taxon>
    </lineage>
</organism>
<dbReference type="RefSeq" id="WP_170834980.1">
    <property type="nucleotide sequence ID" value="NZ_FNSD01000001.1"/>
</dbReference>
<reference evidence="1 2" key="1">
    <citation type="submission" date="2016-10" db="EMBL/GenBank/DDBJ databases">
        <authorList>
            <person name="de Groot N.N."/>
        </authorList>
    </citation>
    <scope>NUCLEOTIDE SEQUENCE [LARGE SCALE GENOMIC DNA]</scope>
    <source>
        <strain evidence="1 2">AB35.6</strain>
    </source>
</reference>
<protein>
    <submittedName>
        <fullName evidence="1">Uncharacterized protein</fullName>
    </submittedName>
</protein>
<evidence type="ECO:0000313" key="1">
    <source>
        <dbReference type="EMBL" id="SEB59004.1"/>
    </source>
</evidence>
<evidence type="ECO:0000313" key="2">
    <source>
        <dbReference type="Proteomes" id="UP000182409"/>
    </source>
</evidence>